<feature type="domain" description="DUF305" evidence="2">
    <location>
        <begin position="65"/>
        <end position="211"/>
    </location>
</feature>
<dbReference type="PANTHER" id="PTHR36933:SF1">
    <property type="entry name" value="SLL0788 PROTEIN"/>
    <property type="match status" value="1"/>
</dbReference>
<feature type="signal peptide" evidence="1">
    <location>
        <begin position="1"/>
        <end position="21"/>
    </location>
</feature>
<name>A0ABP8EXJ4_9MICO</name>
<accession>A0ABP8EXJ4</accession>
<organism evidence="3 4">
    <name type="scientific">Georgenia daeguensis</name>
    <dbReference type="NCBI Taxonomy" id="908355"/>
    <lineage>
        <taxon>Bacteria</taxon>
        <taxon>Bacillati</taxon>
        <taxon>Actinomycetota</taxon>
        <taxon>Actinomycetes</taxon>
        <taxon>Micrococcales</taxon>
        <taxon>Bogoriellaceae</taxon>
        <taxon>Georgenia</taxon>
    </lineage>
</organism>
<keyword evidence="1" id="KW-0732">Signal</keyword>
<proteinExistence type="predicted"/>
<dbReference type="PANTHER" id="PTHR36933">
    <property type="entry name" value="SLL0788 PROTEIN"/>
    <property type="match status" value="1"/>
</dbReference>
<dbReference type="Proteomes" id="UP001499841">
    <property type="component" value="Unassembled WGS sequence"/>
</dbReference>
<evidence type="ECO:0000313" key="4">
    <source>
        <dbReference type="Proteomes" id="UP001499841"/>
    </source>
</evidence>
<keyword evidence="4" id="KW-1185">Reference proteome</keyword>
<dbReference type="InterPro" id="IPR005183">
    <property type="entry name" value="DUF305_CopM-like"/>
</dbReference>
<dbReference type="Gene3D" id="1.20.1260.10">
    <property type="match status" value="1"/>
</dbReference>
<evidence type="ECO:0000256" key="1">
    <source>
        <dbReference type="SAM" id="SignalP"/>
    </source>
</evidence>
<gene>
    <name evidence="3" type="ORF">GCM10022262_30210</name>
</gene>
<dbReference type="EMBL" id="BAABBA010000016">
    <property type="protein sequence ID" value="GAA4288661.1"/>
    <property type="molecule type" value="Genomic_DNA"/>
</dbReference>
<feature type="chain" id="PRO_5045038641" evidence="1">
    <location>
        <begin position="22"/>
        <end position="214"/>
    </location>
</feature>
<dbReference type="Pfam" id="PF03713">
    <property type="entry name" value="DUF305"/>
    <property type="match status" value="1"/>
</dbReference>
<sequence length="214" mass="22355">MTLKNRLLTLGGAVTLALTLAACGGGTEEAGDPVAETTTATAGTTATSSGAPADGEVDAAHNDADTMFAQMMIVHHEGAIEMADLAVEKAGSEEVRTLAEGISAAQGPEIEQMTSWLEAWGEDSAPMGGMEGHGGMDMEGMSQEEAMAELEGLSGAEFDQRFLELMIAHHQGAVEMSETELADGENPQALELAQKIIDDQQAEIAEMEQMLESL</sequence>
<protein>
    <submittedName>
        <fullName evidence="3">DUF305 domain-containing protein</fullName>
    </submittedName>
</protein>
<comment type="caution">
    <text evidence="3">The sequence shown here is derived from an EMBL/GenBank/DDBJ whole genome shotgun (WGS) entry which is preliminary data.</text>
</comment>
<dbReference type="RefSeq" id="WP_345042883.1">
    <property type="nucleotide sequence ID" value="NZ_BAABBA010000016.1"/>
</dbReference>
<evidence type="ECO:0000313" key="3">
    <source>
        <dbReference type="EMBL" id="GAA4288661.1"/>
    </source>
</evidence>
<dbReference type="PROSITE" id="PS51257">
    <property type="entry name" value="PROKAR_LIPOPROTEIN"/>
    <property type="match status" value="1"/>
</dbReference>
<reference evidence="4" key="1">
    <citation type="journal article" date="2019" name="Int. J. Syst. Evol. Microbiol.">
        <title>The Global Catalogue of Microorganisms (GCM) 10K type strain sequencing project: providing services to taxonomists for standard genome sequencing and annotation.</title>
        <authorList>
            <consortium name="The Broad Institute Genomics Platform"/>
            <consortium name="The Broad Institute Genome Sequencing Center for Infectious Disease"/>
            <person name="Wu L."/>
            <person name="Ma J."/>
        </authorList>
    </citation>
    <scope>NUCLEOTIDE SEQUENCE [LARGE SCALE GENOMIC DNA]</scope>
    <source>
        <strain evidence="4">JCM 17459</strain>
    </source>
</reference>
<evidence type="ECO:0000259" key="2">
    <source>
        <dbReference type="Pfam" id="PF03713"/>
    </source>
</evidence>
<dbReference type="InterPro" id="IPR012347">
    <property type="entry name" value="Ferritin-like"/>
</dbReference>